<keyword evidence="2" id="KW-1185">Reference proteome</keyword>
<dbReference type="Proteomes" id="UP000217289">
    <property type="component" value="Chromosome"/>
</dbReference>
<organism evidence="1 2">
    <name type="scientific">Melittangium boletus DSM 14713</name>
    <dbReference type="NCBI Taxonomy" id="1294270"/>
    <lineage>
        <taxon>Bacteria</taxon>
        <taxon>Pseudomonadati</taxon>
        <taxon>Myxococcota</taxon>
        <taxon>Myxococcia</taxon>
        <taxon>Myxococcales</taxon>
        <taxon>Cystobacterineae</taxon>
        <taxon>Archangiaceae</taxon>
        <taxon>Melittangium</taxon>
    </lineage>
</organism>
<evidence type="ECO:0000313" key="2">
    <source>
        <dbReference type="Proteomes" id="UP000217289"/>
    </source>
</evidence>
<dbReference type="KEGG" id="mbd:MEBOL_004039"/>
<proteinExistence type="predicted"/>
<reference evidence="1 2" key="1">
    <citation type="submission" date="2017-06" db="EMBL/GenBank/DDBJ databases">
        <authorList>
            <person name="Kim H.J."/>
            <person name="Triplett B.A."/>
        </authorList>
    </citation>
    <scope>NUCLEOTIDE SEQUENCE [LARGE SCALE GENOMIC DNA]</scope>
    <source>
        <strain evidence="1 2">DSM 14713</strain>
    </source>
</reference>
<accession>A0A250IH30</accession>
<gene>
    <name evidence="1" type="ORF">MEBOL_004039</name>
</gene>
<evidence type="ECO:0000313" key="1">
    <source>
        <dbReference type="EMBL" id="ATB30578.1"/>
    </source>
</evidence>
<name>A0A250IH30_9BACT</name>
<protein>
    <submittedName>
        <fullName evidence="1">Uncharacterized protein</fullName>
    </submittedName>
</protein>
<sequence>MRDMRMNVCREIKWGDVKVLHQGKTFSLPLTEKFLLRTYFLAEGTVPESEAGYWQLPMNLDQSFQRLFGFELKAGQLRPLSPTELDSQHLLAKPSLVAFNRVREGEQQSTPLRLLVCMALGCAKERNDFEPGGVLGAARLLPHIMIVANMPVESMESTLQLARDPTTLHTQMDNEEMSPRISPALFTDRNGNLTPYPTWDNLFDYYWIDPPLRTEMKVVRRDRPHAREKTGLINEAVAKPTSRGTAHLAYRARTVKKVPRQGEFDNIHFAPKMKLPASVLRKVPNDWPRETTMAPFCIHDCFHIHWRWGEPGIKSTVPKWVHGWSKNAPHSVPGAPMVPPNQDVSITLLDACKLEYKAKIHAPEAGRWQIVMHHGAAYALSTAYAAKKAPGVIDALTTSMRGETGKEGKWANFYWHLRYTLLEHPLRAVDPTNKLVEFLDARDTYAERLAWDTGGFRAVRDL</sequence>
<dbReference type="EMBL" id="CP022163">
    <property type="protein sequence ID" value="ATB30578.1"/>
    <property type="molecule type" value="Genomic_DNA"/>
</dbReference>
<dbReference type="AlphaFoldDB" id="A0A250IH30"/>